<evidence type="ECO:0000256" key="1">
    <source>
        <dbReference type="SAM" id="Phobius"/>
    </source>
</evidence>
<organism evidence="2 3">
    <name type="scientific">Vreelandella janggokensis</name>
    <dbReference type="NCBI Taxonomy" id="370767"/>
    <lineage>
        <taxon>Bacteria</taxon>
        <taxon>Pseudomonadati</taxon>
        <taxon>Pseudomonadota</taxon>
        <taxon>Gammaproteobacteria</taxon>
        <taxon>Oceanospirillales</taxon>
        <taxon>Halomonadaceae</taxon>
        <taxon>Vreelandella</taxon>
    </lineage>
</organism>
<keyword evidence="1" id="KW-0472">Membrane</keyword>
<gene>
    <name evidence="2" type="ORF">L0635_02905</name>
</gene>
<accession>A0ABT4ISN4</accession>
<dbReference type="RefSeq" id="WP_268901081.1">
    <property type="nucleotide sequence ID" value="NZ_JAKNQT010000004.1"/>
</dbReference>
<evidence type="ECO:0000313" key="3">
    <source>
        <dbReference type="Proteomes" id="UP001321125"/>
    </source>
</evidence>
<sequence>MLTDTKLRNHCCWVRSQLFELSRRYGVPMAEVTASIEQTFDNAIKNGIAVETEKKSNTGLLLLGAAAIAALVIANR</sequence>
<keyword evidence="1" id="KW-1133">Transmembrane helix</keyword>
<reference evidence="2 3" key="1">
    <citation type="submission" date="2022-02" db="EMBL/GenBank/DDBJ databases">
        <title>Study of halophilic communities from a Mexican lake.</title>
        <authorList>
            <person name="Hernandez-Soto L.M."/>
            <person name="Martinez-Abarca F."/>
            <person name="Ramirez-Saad H.C."/>
            <person name="Aguirre-Garrido J.F."/>
        </authorList>
    </citation>
    <scope>NUCLEOTIDE SEQUENCE [LARGE SCALE GENOMIC DNA]</scope>
    <source>
        <strain evidence="2 3">Hjan13</strain>
    </source>
</reference>
<dbReference type="Proteomes" id="UP001321125">
    <property type="component" value="Unassembled WGS sequence"/>
</dbReference>
<dbReference type="EMBL" id="JAKNQU010000001">
    <property type="protein sequence ID" value="MCZ0926029.1"/>
    <property type="molecule type" value="Genomic_DNA"/>
</dbReference>
<feature type="transmembrane region" description="Helical" evidence="1">
    <location>
        <begin position="56"/>
        <end position="74"/>
    </location>
</feature>
<comment type="caution">
    <text evidence="2">The sequence shown here is derived from an EMBL/GenBank/DDBJ whole genome shotgun (WGS) entry which is preliminary data.</text>
</comment>
<name>A0ABT4ISN4_9GAMM</name>
<keyword evidence="3" id="KW-1185">Reference proteome</keyword>
<evidence type="ECO:0000313" key="2">
    <source>
        <dbReference type="EMBL" id="MCZ0926029.1"/>
    </source>
</evidence>
<protein>
    <submittedName>
        <fullName evidence="2">Uncharacterized protein</fullName>
    </submittedName>
</protein>
<keyword evidence="1" id="KW-0812">Transmembrane</keyword>
<proteinExistence type="predicted"/>